<protein>
    <submittedName>
        <fullName evidence="1">AAA family ATPase</fullName>
    </submittedName>
</protein>
<dbReference type="Proteomes" id="UP000439314">
    <property type="component" value="Unassembled WGS sequence"/>
</dbReference>
<dbReference type="SUPFAM" id="SSF52540">
    <property type="entry name" value="P-loop containing nucleoside triphosphate hydrolases"/>
    <property type="match status" value="1"/>
</dbReference>
<dbReference type="AlphaFoldDB" id="A0A6N7QEE4"/>
<reference evidence="2" key="2">
    <citation type="journal article" date="2020" name="Plant Dis.">
        <title>A Grain Rot of Rice in Iran Caused by a Xanthomonas Strain Closely Related to X. sacchari.</title>
        <authorList>
            <person name="Mirghasempour S.A."/>
            <person name="Huang S."/>
            <person name="Studholme D.J."/>
            <person name="Brady C.L."/>
        </authorList>
    </citation>
    <scope>NUCLEOTIDE SEQUENCE</scope>
    <source>
        <strain evidence="2">SAM114</strain>
    </source>
</reference>
<keyword evidence="3" id="KW-1185">Reference proteome</keyword>
<gene>
    <name evidence="1" type="ORF">GIY21_14825</name>
    <name evidence="2" type="ORF">GIY22_14875</name>
</gene>
<evidence type="ECO:0000313" key="3">
    <source>
        <dbReference type="Proteomes" id="UP000437931"/>
    </source>
</evidence>
<evidence type="ECO:0000313" key="1">
    <source>
        <dbReference type="EMBL" id="MRH01567.1"/>
    </source>
</evidence>
<organism evidence="1 4">
    <name type="scientific">Xanthomonas sontii</name>
    <dbReference type="NCBI Taxonomy" id="2650745"/>
    <lineage>
        <taxon>Bacteria</taxon>
        <taxon>Pseudomonadati</taxon>
        <taxon>Pseudomonadota</taxon>
        <taxon>Gammaproteobacteria</taxon>
        <taxon>Lysobacterales</taxon>
        <taxon>Lysobacteraceae</taxon>
        <taxon>Xanthomonas</taxon>
    </lineage>
</organism>
<name>A0A6N7QEE4_9XANT</name>
<dbReference type="EMBL" id="WJPN01000013">
    <property type="protein sequence ID" value="MRH01567.1"/>
    <property type="molecule type" value="Genomic_DNA"/>
</dbReference>
<dbReference type="InterPro" id="IPR027417">
    <property type="entry name" value="P-loop_NTPase"/>
</dbReference>
<dbReference type="RefSeq" id="WP_150410628.1">
    <property type="nucleotide sequence ID" value="NZ_WJPN01000013.1"/>
</dbReference>
<proteinExistence type="predicted"/>
<comment type="caution">
    <text evidence="1">The sequence shown here is derived from an EMBL/GenBank/DDBJ whole genome shotgun (WGS) entry which is preliminary data.</text>
</comment>
<dbReference type="Gene3D" id="3.40.50.300">
    <property type="entry name" value="P-loop containing nucleotide triphosphate hydrolases"/>
    <property type="match status" value="1"/>
</dbReference>
<dbReference type="Pfam" id="PF13671">
    <property type="entry name" value="AAA_33"/>
    <property type="match status" value="1"/>
</dbReference>
<sequence>MVERRRKIVLVSGAPGAGKTTLAVPLAAHLGFPLFCKDFIKETLTDALGDGGGDLAASRRLGGAAMEMLWSLAQRSPHAVLEANFRPRSDYERGRIAALEARLVEVHCHCGHDETLRRFRARAATGTQHAAHPLRELPPDLLADYPGPIGLGTVIDVDTRMPVDLPHLFAQVAAALS</sequence>
<dbReference type="Proteomes" id="UP000437931">
    <property type="component" value="Unassembled WGS sequence"/>
</dbReference>
<evidence type="ECO:0000313" key="2">
    <source>
        <dbReference type="EMBL" id="MRH75905.1"/>
    </source>
</evidence>
<reference evidence="3 4" key="1">
    <citation type="submission" date="2019-11" db="EMBL/GenBank/DDBJ databases">
        <title>First report of rice panicle blight caused by Xanthomonas sp. in Iran.</title>
        <authorList>
            <person name="Mirghasempour S.A."/>
            <person name="Huang S."/>
            <person name="Brady C.L."/>
            <person name="Studholme D.J."/>
        </authorList>
    </citation>
    <scope>NUCLEOTIDE SEQUENCE [LARGE SCALE GENOMIC DNA]</scope>
    <source>
        <strain evidence="1 4">ASD011</strain>
        <strain evidence="3">SAM114</strain>
    </source>
</reference>
<dbReference type="EMBL" id="WJPM01000013">
    <property type="protein sequence ID" value="MRH75905.1"/>
    <property type="molecule type" value="Genomic_DNA"/>
</dbReference>
<evidence type="ECO:0000313" key="4">
    <source>
        <dbReference type="Proteomes" id="UP000439314"/>
    </source>
</evidence>
<accession>A0A6N7QEE4</accession>